<dbReference type="GO" id="GO:0061503">
    <property type="term" value="F:tRNA threonylcarbamoyladenosine dehydratase"/>
    <property type="evidence" value="ECO:0007669"/>
    <property type="project" value="TreeGrafter"/>
</dbReference>
<dbReference type="InterPro" id="IPR045886">
    <property type="entry name" value="ThiF/MoeB/HesA"/>
</dbReference>
<dbReference type="GO" id="GO:0061504">
    <property type="term" value="P:cyclic threonylcarbamoyladenosine biosynthetic process"/>
    <property type="evidence" value="ECO:0007669"/>
    <property type="project" value="TreeGrafter"/>
</dbReference>
<dbReference type="Gene3D" id="3.40.50.720">
    <property type="entry name" value="NAD(P)-binding Rossmann-like Domain"/>
    <property type="match status" value="1"/>
</dbReference>
<dbReference type="OrthoDB" id="9804150at2"/>
<name>A0A1G6REI6_PEPNI</name>
<evidence type="ECO:0000313" key="3">
    <source>
        <dbReference type="EMBL" id="SDD03052.1"/>
    </source>
</evidence>
<dbReference type="AlphaFoldDB" id="A0A1G6REI6"/>
<dbReference type="Pfam" id="PF00899">
    <property type="entry name" value="ThiF"/>
    <property type="match status" value="1"/>
</dbReference>
<feature type="domain" description="THIF-type NAD/FAD binding fold" evidence="2">
    <location>
        <begin position="9"/>
        <end position="224"/>
    </location>
</feature>
<keyword evidence="1" id="KW-0812">Transmembrane</keyword>
<evidence type="ECO:0000256" key="1">
    <source>
        <dbReference type="SAM" id="Phobius"/>
    </source>
</evidence>
<dbReference type="PANTHER" id="PTHR43267">
    <property type="entry name" value="TRNA THREONYLCARBAMOYLADENOSINE DEHYDRATASE"/>
    <property type="match status" value="1"/>
</dbReference>
<keyword evidence="4" id="KW-1185">Reference proteome</keyword>
<gene>
    <name evidence="3" type="ORF">SAMN04489866_1015</name>
</gene>
<feature type="transmembrane region" description="Helical" evidence="1">
    <location>
        <begin position="20"/>
        <end position="42"/>
    </location>
</feature>
<dbReference type="EMBL" id="FNAF01000001">
    <property type="protein sequence ID" value="SDD03052.1"/>
    <property type="molecule type" value="Genomic_DNA"/>
</dbReference>
<dbReference type="InterPro" id="IPR035985">
    <property type="entry name" value="Ubiquitin-activating_enz"/>
</dbReference>
<reference evidence="3 4" key="1">
    <citation type="submission" date="2016-10" db="EMBL/GenBank/DDBJ databases">
        <authorList>
            <person name="de Groot N.N."/>
        </authorList>
    </citation>
    <scope>NUCLEOTIDE SEQUENCE [LARGE SCALE GENOMIC DNA]</scope>
    <source>
        <strain evidence="3 4">DSM 20475</strain>
    </source>
</reference>
<protein>
    <submittedName>
        <fullName evidence="3">tRNA A37 threonylcarbamoyladenosine dehydratase</fullName>
    </submittedName>
</protein>
<organism evidence="3 4">
    <name type="scientific">Peptococcus niger</name>
    <dbReference type="NCBI Taxonomy" id="2741"/>
    <lineage>
        <taxon>Bacteria</taxon>
        <taxon>Bacillati</taxon>
        <taxon>Bacillota</taxon>
        <taxon>Clostridia</taxon>
        <taxon>Eubacteriales</taxon>
        <taxon>Peptococcaceae</taxon>
        <taxon>Peptococcus</taxon>
    </lineage>
</organism>
<accession>A0A1G6REI6</accession>
<keyword evidence="1" id="KW-1133">Transmembrane helix</keyword>
<proteinExistence type="predicted"/>
<evidence type="ECO:0000259" key="2">
    <source>
        <dbReference type="Pfam" id="PF00899"/>
    </source>
</evidence>
<dbReference type="STRING" id="2741.SAMN04489866_1015"/>
<dbReference type="GO" id="GO:0008641">
    <property type="term" value="F:ubiquitin-like modifier activating enzyme activity"/>
    <property type="evidence" value="ECO:0007669"/>
    <property type="project" value="InterPro"/>
</dbReference>
<keyword evidence="1" id="KW-0472">Membrane</keyword>
<dbReference type="SUPFAM" id="SSF69572">
    <property type="entry name" value="Activating enzymes of the ubiquitin-like proteins"/>
    <property type="match status" value="1"/>
</dbReference>
<sequence length="227" mass="24262">METFLSRSEKLVGHDALERLAAARIIVAGVGGVGSVVAEALVRGGARHLMLIDDDEVEISNINRQLQALPETVGRLKVEAMRDRLLSINPALVCSAEPVHIDDSWACPDGTAYVIDCVDDVAAKKQLILSAFQAKVPVISSMGSGNQIDNRHFTITDIAKTHTCPLARALRKALREEGISKGVKVCYNPISPYLKQGGSPGTMSYVPGTAGLLIAGEVIREIMGLHV</sequence>
<evidence type="ECO:0000313" key="4">
    <source>
        <dbReference type="Proteomes" id="UP000198995"/>
    </source>
</evidence>
<dbReference type="RefSeq" id="WP_091790710.1">
    <property type="nucleotide sequence ID" value="NZ_FNAF01000001.1"/>
</dbReference>
<dbReference type="PANTHER" id="PTHR43267:SF1">
    <property type="entry name" value="TRNA THREONYLCARBAMOYLADENOSINE DEHYDRATASE"/>
    <property type="match status" value="1"/>
</dbReference>
<dbReference type="InterPro" id="IPR000594">
    <property type="entry name" value="ThiF_NAD_FAD-bd"/>
</dbReference>
<dbReference type="Proteomes" id="UP000198995">
    <property type="component" value="Unassembled WGS sequence"/>
</dbReference>